<feature type="transmembrane region" description="Helical" evidence="1">
    <location>
        <begin position="434"/>
        <end position="459"/>
    </location>
</feature>
<feature type="transmembrane region" description="Helical" evidence="1">
    <location>
        <begin position="72"/>
        <end position="91"/>
    </location>
</feature>
<keyword evidence="1" id="KW-0472">Membrane</keyword>
<dbReference type="EMBL" id="CP033433">
    <property type="protein sequence ID" value="AYQ72888.1"/>
    <property type="molecule type" value="Genomic_DNA"/>
</dbReference>
<feature type="transmembrane region" description="Helical" evidence="1">
    <location>
        <begin position="254"/>
        <end position="273"/>
    </location>
</feature>
<feature type="transmembrane region" description="Helical" evidence="1">
    <location>
        <begin position="169"/>
        <end position="188"/>
    </location>
</feature>
<evidence type="ECO:0000313" key="2">
    <source>
        <dbReference type="EMBL" id="AYQ72888.1"/>
    </source>
</evidence>
<dbReference type="Pfam" id="PF10101">
    <property type="entry name" value="DUF2339"/>
    <property type="match status" value="1"/>
</dbReference>
<feature type="transmembrane region" description="Helical" evidence="1">
    <location>
        <begin position="200"/>
        <end position="218"/>
    </location>
</feature>
<keyword evidence="1" id="KW-0812">Transmembrane</keyword>
<dbReference type="PANTHER" id="PTHR38434:SF1">
    <property type="entry name" value="BLL2549 PROTEIN"/>
    <property type="match status" value="1"/>
</dbReference>
<proteinExistence type="predicted"/>
<feature type="transmembrane region" description="Helical" evidence="1">
    <location>
        <begin position="409"/>
        <end position="428"/>
    </location>
</feature>
<dbReference type="KEGG" id="coh:EAV92_10135"/>
<evidence type="ECO:0000256" key="1">
    <source>
        <dbReference type="SAM" id="Phobius"/>
    </source>
</evidence>
<keyword evidence="1" id="KW-1133">Transmembrane helix</keyword>
<name>A0A3G3JXC0_9BACL</name>
<feature type="transmembrane region" description="Helical" evidence="1">
    <location>
        <begin position="374"/>
        <end position="397"/>
    </location>
</feature>
<organism evidence="2 3">
    <name type="scientific">Cohnella candidum</name>
    <dbReference type="NCBI Taxonomy" id="2674991"/>
    <lineage>
        <taxon>Bacteria</taxon>
        <taxon>Bacillati</taxon>
        <taxon>Bacillota</taxon>
        <taxon>Bacilli</taxon>
        <taxon>Bacillales</taxon>
        <taxon>Paenibacillaceae</taxon>
        <taxon>Cohnella</taxon>
    </lineage>
</organism>
<feature type="transmembrane region" description="Helical" evidence="1">
    <location>
        <begin position="493"/>
        <end position="512"/>
    </location>
</feature>
<evidence type="ECO:0000313" key="3">
    <source>
        <dbReference type="Proteomes" id="UP000269097"/>
    </source>
</evidence>
<dbReference type="RefSeq" id="WP_123040970.1">
    <property type="nucleotide sequence ID" value="NZ_CP033433.1"/>
</dbReference>
<feature type="transmembrane region" description="Helical" evidence="1">
    <location>
        <begin position="333"/>
        <end position="354"/>
    </location>
</feature>
<feature type="transmembrane region" description="Helical" evidence="1">
    <location>
        <begin position="12"/>
        <end position="30"/>
    </location>
</feature>
<dbReference type="AlphaFoldDB" id="A0A3G3JXC0"/>
<feature type="transmembrane region" description="Helical" evidence="1">
    <location>
        <begin position="309"/>
        <end position="326"/>
    </location>
</feature>
<feature type="transmembrane region" description="Helical" evidence="1">
    <location>
        <begin position="143"/>
        <end position="162"/>
    </location>
</feature>
<feature type="transmembrane region" description="Helical" evidence="1">
    <location>
        <begin position="466"/>
        <end position="487"/>
    </location>
</feature>
<keyword evidence="3" id="KW-1185">Reference proteome</keyword>
<dbReference type="PANTHER" id="PTHR38434">
    <property type="entry name" value="BLL2549 PROTEIN"/>
    <property type="match status" value="1"/>
</dbReference>
<feature type="transmembrane region" description="Helical" evidence="1">
    <location>
        <begin position="230"/>
        <end position="248"/>
    </location>
</feature>
<feature type="transmembrane region" description="Helical" evidence="1">
    <location>
        <begin position="280"/>
        <end position="303"/>
    </location>
</feature>
<sequence>MNANLSKHWTSLLGAALVVLAFITAFQYSIDEGWISDAMKIGFGLLAGAGMCVGGLALALRRRQAAAGEIVIGLGTSLLYATFSFAGIYYAMWDSSVVLLGMIAVTAALTAYAYRFDSRLLMNISLAGGLLSPLLMQPETDQVFQLFLYLLVLNAAFFFLSIAKGWSELRIVPFAGSWLLYAVYFIHFDPPMEGLWSMPIRYALAAFVFYLVGLLAASWKNDRCFDGWNLYLGLANGVLFGFWALLILEGDLHFAYILGFMGIVYLAAGLFTFRITGKTGLASVVPASLGALLLLLALCQVGSGMAAKPLVNVFVWGGLTVLLLVAGRKTGKVGYTLAAVPIWFIVGLYWYIVTWDTPRGEWFGVYLPFLNTGAAAWMLLAGIGFYLSVTGVIPGLAKSMEDYLSHVTALLSHLIVGGLLTLQIMNVFDEYPKVHFPLGLSLTLSVVWGIYALLLFLWGAYRRQKLFRLFGSAVLVLVACKAVFLDLSGEQTLYKALVLLVLGGISFLATWINGKWKADKEAVGS</sequence>
<dbReference type="Proteomes" id="UP000269097">
    <property type="component" value="Chromosome"/>
</dbReference>
<feature type="transmembrane region" description="Helical" evidence="1">
    <location>
        <begin position="120"/>
        <end position="137"/>
    </location>
</feature>
<feature type="transmembrane region" description="Helical" evidence="1">
    <location>
        <begin position="97"/>
        <end position="113"/>
    </location>
</feature>
<protein>
    <submittedName>
        <fullName evidence="2">DUF2339 domain-containing protein</fullName>
    </submittedName>
</protein>
<dbReference type="InterPro" id="IPR019286">
    <property type="entry name" value="DUF2339_TM"/>
</dbReference>
<accession>A0A3G3JXC0</accession>
<reference evidence="2 3" key="1">
    <citation type="submission" date="2018-10" db="EMBL/GenBank/DDBJ databases">
        <title>Genome Sequence of Cohnella sp.</title>
        <authorList>
            <person name="Srinivasan S."/>
            <person name="Kim M.K."/>
        </authorList>
    </citation>
    <scope>NUCLEOTIDE SEQUENCE [LARGE SCALE GENOMIC DNA]</scope>
    <source>
        <strain evidence="2 3">18JY8-7</strain>
    </source>
</reference>
<gene>
    <name evidence="2" type="ORF">EAV92_10135</name>
</gene>
<feature type="transmembrane region" description="Helical" evidence="1">
    <location>
        <begin position="42"/>
        <end position="60"/>
    </location>
</feature>